<dbReference type="InterPro" id="IPR047089">
    <property type="entry name" value="Asp-tRNA-ligase_1_N"/>
</dbReference>
<protein>
    <submittedName>
        <fullName evidence="10">AA_TRNA_LIGASE_II domain-containing protein</fullName>
    </submittedName>
</protein>
<evidence type="ECO:0000256" key="5">
    <source>
        <dbReference type="ARBA" id="ARBA00022917"/>
    </source>
</evidence>
<keyword evidence="4" id="KW-0067">ATP-binding</keyword>
<dbReference type="GO" id="GO:0003676">
    <property type="term" value="F:nucleic acid binding"/>
    <property type="evidence" value="ECO:0007669"/>
    <property type="project" value="InterPro"/>
</dbReference>
<accession>A0A183HZ34</accession>
<dbReference type="PANTHER" id="PTHR22594:SF5">
    <property type="entry name" value="ASPARTATE--TRNA LIGASE, MITOCHONDRIAL"/>
    <property type="match status" value="1"/>
</dbReference>
<evidence type="ECO:0000256" key="6">
    <source>
        <dbReference type="ARBA" id="ARBA00023146"/>
    </source>
</evidence>
<evidence type="ECO:0000256" key="4">
    <source>
        <dbReference type="ARBA" id="ARBA00022840"/>
    </source>
</evidence>
<evidence type="ECO:0000313" key="8">
    <source>
        <dbReference type="EMBL" id="VDP12058.1"/>
    </source>
</evidence>
<gene>
    <name evidence="8" type="ORF">OFLC_LOCUS12746</name>
</gene>
<dbReference type="Gene3D" id="2.40.50.140">
    <property type="entry name" value="Nucleic acid-binding proteins"/>
    <property type="match status" value="1"/>
</dbReference>
<dbReference type="InterPro" id="IPR004364">
    <property type="entry name" value="Aa-tRNA-synt_II"/>
</dbReference>
<dbReference type="WBParaSite" id="OFLC_0001274701-mRNA-1">
    <property type="protein sequence ID" value="OFLC_0001274701-mRNA-1"/>
    <property type="gene ID" value="OFLC_0001274701"/>
</dbReference>
<dbReference type="AlphaFoldDB" id="A0A183HZ34"/>
<dbReference type="EMBL" id="UZAJ01039921">
    <property type="protein sequence ID" value="VDP12058.1"/>
    <property type="molecule type" value="Genomic_DNA"/>
</dbReference>
<reference evidence="10" key="1">
    <citation type="submission" date="2016-06" db="UniProtKB">
        <authorList>
            <consortium name="WormBaseParasite"/>
        </authorList>
    </citation>
    <scope>IDENTIFICATION</scope>
</reference>
<dbReference type="InterPro" id="IPR002312">
    <property type="entry name" value="Asp/Asn-tRNA-synth_IIb"/>
</dbReference>
<keyword evidence="3" id="KW-0547">Nucleotide-binding</keyword>
<dbReference type="GO" id="GO:0005739">
    <property type="term" value="C:mitochondrion"/>
    <property type="evidence" value="ECO:0007669"/>
    <property type="project" value="TreeGrafter"/>
</dbReference>
<dbReference type="Gene3D" id="3.30.930.10">
    <property type="entry name" value="Bira Bifunctional Protein, Domain 2"/>
    <property type="match status" value="1"/>
</dbReference>
<dbReference type="SUPFAM" id="SSF55681">
    <property type="entry name" value="Class II aaRS and biotin synthetases"/>
    <property type="match status" value="1"/>
</dbReference>
<dbReference type="STRING" id="387005.A0A183HZ34"/>
<reference evidence="8 9" key="2">
    <citation type="submission" date="2018-11" db="EMBL/GenBank/DDBJ databases">
        <authorList>
            <consortium name="Pathogen Informatics"/>
        </authorList>
    </citation>
    <scope>NUCLEOTIDE SEQUENCE [LARGE SCALE GENOMIC DNA]</scope>
</reference>
<dbReference type="GO" id="GO:0004815">
    <property type="term" value="F:aspartate-tRNA ligase activity"/>
    <property type="evidence" value="ECO:0007669"/>
    <property type="project" value="TreeGrafter"/>
</dbReference>
<keyword evidence="9" id="KW-1185">Reference proteome</keyword>
<dbReference type="GO" id="GO:0005524">
    <property type="term" value="F:ATP binding"/>
    <property type="evidence" value="ECO:0007669"/>
    <property type="project" value="UniProtKB-KW"/>
</dbReference>
<dbReference type="CDD" id="cd04317">
    <property type="entry name" value="EcAspRS_like_N"/>
    <property type="match status" value="1"/>
</dbReference>
<dbReference type="SUPFAM" id="SSF50249">
    <property type="entry name" value="Nucleic acid-binding proteins"/>
    <property type="match status" value="1"/>
</dbReference>
<dbReference type="PRINTS" id="PR01042">
    <property type="entry name" value="TRNASYNTHASP"/>
</dbReference>
<evidence type="ECO:0000256" key="2">
    <source>
        <dbReference type="ARBA" id="ARBA00022598"/>
    </source>
</evidence>
<dbReference type="NCBIfam" id="TIGR00459">
    <property type="entry name" value="aspS_bact"/>
    <property type="match status" value="1"/>
</dbReference>
<feature type="domain" description="Aminoacyl-transfer RNA synthetases class-II family profile" evidence="7">
    <location>
        <begin position="243"/>
        <end position="635"/>
    </location>
</feature>
<keyword evidence="5" id="KW-0648">Protein biosynthesis</keyword>
<evidence type="ECO:0000313" key="9">
    <source>
        <dbReference type="Proteomes" id="UP000267606"/>
    </source>
</evidence>
<dbReference type="InterPro" id="IPR004365">
    <property type="entry name" value="NA-bd_OB_tRNA"/>
</dbReference>
<sequence length="670" mass="77420">MTKCSWAVKAVYEMMLGRDLDSKSDTSSIYRIILASKKNMFLMQQPQLHEFQILDEQIRKPIEHHSGNDNDDIHCFLGGAIMLRFQLLLLLRDRAFFTARRRSVNDFTLRTHTCGELRIGHESQKVTLCGWLQFNRLNRFLVLRDAYGSVQVRVPEKRKDLVEKIKMINCESVLKIEGVVVDRGEEYRNANMRTGDVEVLANDLELLNTSPANYPLDELTSTEETKLRYRFLDLRTKRMQRALRLRANVLHGIRKYLIEKAKFTEIETPTLFRRTPGGSHEFIVPAPKPNLGKFYSLPQSPQQFKQLLMCGGIDRYFQIARCYRDEGAKSDRQPEFTQVDVELSFTDQDNVMKLIENIIVESWPKELDDLKPSIPFKRMKYLKAERLFGTDKPDLRIPWTIEDCTSELSFLRRQEIPNFVVKIFIAKSAEGVVNKENLNEWTRILRDNVLSQNFKFLKASEKNWFVEIRNEVLVEKFGIKEKDVAVISWTLGQLRHLVGEAMHLRAEQRMEFVWITHFPLFTVDAEGHLESAHHPFTAPIPDDLPLLYKPNKLLSITGQHYDLVLNGVELGGGSIRIHNEDVQRHVLSTILGESAEELEHMLKALSYGAPPHGGFAIGFDRYMALLIGRGDSSVPIREVIAFPKSKEGNDLMTRCPVEATSLQLSRYQYH</sequence>
<dbReference type="Proteomes" id="UP000267606">
    <property type="component" value="Unassembled WGS sequence"/>
</dbReference>
<comment type="similarity">
    <text evidence="1">Belongs to the class-II aminoacyl-tRNA synthetase family. Type 1 subfamily.</text>
</comment>
<dbReference type="GO" id="GO:0006422">
    <property type="term" value="P:aspartyl-tRNA aminoacylation"/>
    <property type="evidence" value="ECO:0007669"/>
    <property type="project" value="TreeGrafter"/>
</dbReference>
<dbReference type="InterPro" id="IPR004524">
    <property type="entry name" value="Asp-tRNA-ligase_1"/>
</dbReference>
<keyword evidence="6" id="KW-0030">Aminoacyl-tRNA synthetase</keyword>
<evidence type="ECO:0000313" key="10">
    <source>
        <dbReference type="WBParaSite" id="OFLC_0001274701-mRNA-1"/>
    </source>
</evidence>
<dbReference type="Pfam" id="PF01336">
    <property type="entry name" value="tRNA_anti-codon"/>
    <property type="match status" value="1"/>
</dbReference>
<proteinExistence type="inferred from homology"/>
<dbReference type="InterPro" id="IPR012340">
    <property type="entry name" value="NA-bd_OB-fold"/>
</dbReference>
<evidence type="ECO:0000256" key="3">
    <source>
        <dbReference type="ARBA" id="ARBA00022741"/>
    </source>
</evidence>
<dbReference type="Pfam" id="PF00152">
    <property type="entry name" value="tRNA-synt_2"/>
    <property type="match status" value="1"/>
</dbReference>
<name>A0A183HZ34_9BILA</name>
<dbReference type="InterPro" id="IPR004115">
    <property type="entry name" value="GAD-like_sf"/>
</dbReference>
<dbReference type="InterPro" id="IPR006195">
    <property type="entry name" value="aa-tRNA-synth_II"/>
</dbReference>
<dbReference type="HAMAP" id="MF_00044">
    <property type="entry name" value="Asp_tRNA_synth_type1"/>
    <property type="match status" value="1"/>
</dbReference>
<dbReference type="Gene3D" id="3.30.1360.30">
    <property type="entry name" value="GAD-like domain"/>
    <property type="match status" value="1"/>
</dbReference>
<organism evidence="10">
    <name type="scientific">Onchocerca flexuosa</name>
    <dbReference type="NCBI Taxonomy" id="387005"/>
    <lineage>
        <taxon>Eukaryota</taxon>
        <taxon>Metazoa</taxon>
        <taxon>Ecdysozoa</taxon>
        <taxon>Nematoda</taxon>
        <taxon>Chromadorea</taxon>
        <taxon>Rhabditida</taxon>
        <taxon>Spirurina</taxon>
        <taxon>Spiruromorpha</taxon>
        <taxon>Filarioidea</taxon>
        <taxon>Onchocercidae</taxon>
        <taxon>Onchocerca</taxon>
    </lineage>
</organism>
<dbReference type="InterPro" id="IPR045864">
    <property type="entry name" value="aa-tRNA-synth_II/BPL/LPL"/>
</dbReference>
<dbReference type="NCBIfam" id="NF001750">
    <property type="entry name" value="PRK00476.1"/>
    <property type="match status" value="1"/>
</dbReference>
<dbReference type="PANTHER" id="PTHR22594">
    <property type="entry name" value="ASPARTYL/LYSYL-TRNA SYNTHETASE"/>
    <property type="match status" value="1"/>
</dbReference>
<evidence type="ECO:0000259" key="7">
    <source>
        <dbReference type="PROSITE" id="PS50862"/>
    </source>
</evidence>
<dbReference type="PROSITE" id="PS50862">
    <property type="entry name" value="AA_TRNA_LIGASE_II"/>
    <property type="match status" value="1"/>
</dbReference>
<evidence type="ECO:0000256" key="1">
    <source>
        <dbReference type="ARBA" id="ARBA00006303"/>
    </source>
</evidence>
<keyword evidence="2" id="KW-0436">Ligase</keyword>